<evidence type="ECO:0000313" key="2">
    <source>
        <dbReference type="Proteomes" id="UP000034588"/>
    </source>
</evidence>
<comment type="caution">
    <text evidence="1">The sequence shown here is derived from an EMBL/GenBank/DDBJ whole genome shotgun (WGS) entry which is preliminary data.</text>
</comment>
<protein>
    <submittedName>
        <fullName evidence="1">Uncharacterized protein</fullName>
    </submittedName>
</protein>
<name>A0A0G1W3C3_9BACT</name>
<sequence>MGIDPGACTGLAYVIDGHVESLQLRTINQLHDIPEVILGEDNYWHYRDGWAVSVFIERACIRGSASGTSRSALHVAEISACFLGVCLGWGATAELIPVMKWKRNTPKAIMHKRLLKRMDVTKHIPPKELAKIGSGKPSKWENALDACGLALWGYKQLTEREDKE</sequence>
<evidence type="ECO:0000313" key="1">
    <source>
        <dbReference type="EMBL" id="KKW13256.1"/>
    </source>
</evidence>
<dbReference type="AlphaFoldDB" id="A0A0G1W3C3"/>
<proteinExistence type="predicted"/>
<organism evidence="1 2">
    <name type="scientific">Candidatus Gottesmanbacteria bacterium GW2011_GWB1_49_7</name>
    <dbReference type="NCBI Taxonomy" id="1618448"/>
    <lineage>
        <taxon>Bacteria</taxon>
        <taxon>Candidatus Gottesmaniibacteriota</taxon>
    </lineage>
</organism>
<reference evidence="1 2" key="1">
    <citation type="journal article" date="2015" name="Nature">
        <title>rRNA introns, odd ribosomes, and small enigmatic genomes across a large radiation of phyla.</title>
        <authorList>
            <person name="Brown C.T."/>
            <person name="Hug L.A."/>
            <person name="Thomas B.C."/>
            <person name="Sharon I."/>
            <person name="Castelle C.J."/>
            <person name="Singh A."/>
            <person name="Wilkins M.J."/>
            <person name="Williams K.H."/>
            <person name="Banfield J.F."/>
        </authorList>
    </citation>
    <scope>NUCLEOTIDE SEQUENCE [LARGE SCALE GENOMIC DNA]</scope>
</reference>
<dbReference type="Proteomes" id="UP000034588">
    <property type="component" value="Unassembled WGS sequence"/>
</dbReference>
<dbReference type="EMBL" id="LCQD01000003">
    <property type="protein sequence ID" value="KKW13256.1"/>
    <property type="molecule type" value="Genomic_DNA"/>
</dbReference>
<accession>A0A0G1W3C3</accession>
<gene>
    <name evidence="1" type="ORF">UY48_C0003G0078</name>
</gene>